<protein>
    <submittedName>
        <fullName evidence="1">Uncharacterized protein</fullName>
    </submittedName>
</protein>
<proteinExistence type="predicted"/>
<evidence type="ECO:0000313" key="2">
    <source>
        <dbReference type="Proteomes" id="UP000609879"/>
    </source>
</evidence>
<dbReference type="Proteomes" id="UP000609879">
    <property type="component" value="Unassembled WGS sequence"/>
</dbReference>
<keyword evidence="2" id="KW-1185">Reference proteome</keyword>
<comment type="caution">
    <text evidence="1">The sequence shown here is derived from an EMBL/GenBank/DDBJ whole genome shotgun (WGS) entry which is preliminary data.</text>
</comment>
<sequence>MVLTGAVLQSCDMGHSRRWVLGTAAGVGAAALTGCGLFDSDDPEPPKAPDPLEPVLAEALALAAAYDQAVVTQPGLRTRLAPLAEDHRTHAAELSRLIGEPMPSAPAPSASAAAAATTVAALRQAEQAAQRTAVAACKVAPADRAGLLGSIAACRATHAEALR</sequence>
<gene>
    <name evidence="1" type="ORF">Ade02nite_06770</name>
</gene>
<accession>A0ABQ3XWD7</accession>
<evidence type="ECO:0000313" key="1">
    <source>
        <dbReference type="EMBL" id="GID72036.1"/>
    </source>
</evidence>
<dbReference type="EMBL" id="BOMI01000010">
    <property type="protein sequence ID" value="GID72036.1"/>
    <property type="molecule type" value="Genomic_DNA"/>
</dbReference>
<name>A0ABQ3XWD7_9ACTN</name>
<reference evidence="1 2" key="1">
    <citation type="submission" date="2021-01" db="EMBL/GenBank/DDBJ databases">
        <title>Whole genome shotgun sequence of Actinoplanes deccanensis NBRC 13994.</title>
        <authorList>
            <person name="Komaki H."/>
            <person name="Tamura T."/>
        </authorList>
    </citation>
    <scope>NUCLEOTIDE SEQUENCE [LARGE SCALE GENOMIC DNA]</scope>
    <source>
        <strain evidence="1 2">NBRC 13994</strain>
    </source>
</reference>
<organism evidence="1 2">
    <name type="scientific">Paractinoplanes deccanensis</name>
    <dbReference type="NCBI Taxonomy" id="113561"/>
    <lineage>
        <taxon>Bacteria</taxon>
        <taxon>Bacillati</taxon>
        <taxon>Actinomycetota</taxon>
        <taxon>Actinomycetes</taxon>
        <taxon>Micromonosporales</taxon>
        <taxon>Micromonosporaceae</taxon>
        <taxon>Paractinoplanes</taxon>
    </lineage>
</organism>